<evidence type="ECO:0000313" key="1">
    <source>
        <dbReference type="EMBL" id="KIJ43723.1"/>
    </source>
</evidence>
<dbReference type="EMBL" id="KN837121">
    <property type="protein sequence ID" value="KIJ43723.1"/>
    <property type="molecule type" value="Genomic_DNA"/>
</dbReference>
<sequence length="118" mass="13019">MSVTLNKHLIGSRAHDCRGKCVENDAHDLPGTSSAAPNHIALIIFLFSQHQHHGKTIDPAGITPSISARRSAMDDTSSCASWDRVISRLFGWSETRSAFYFLIQTLHLILDNCVSSRT</sequence>
<reference evidence="1 2" key="1">
    <citation type="submission" date="2014-06" db="EMBL/GenBank/DDBJ databases">
        <title>Evolutionary Origins and Diversification of the Mycorrhizal Mutualists.</title>
        <authorList>
            <consortium name="DOE Joint Genome Institute"/>
            <consortium name="Mycorrhizal Genomics Consortium"/>
            <person name="Kohler A."/>
            <person name="Kuo A."/>
            <person name="Nagy L.G."/>
            <person name="Floudas D."/>
            <person name="Copeland A."/>
            <person name="Barry K.W."/>
            <person name="Cichocki N."/>
            <person name="Veneault-Fourrey C."/>
            <person name="LaButti K."/>
            <person name="Lindquist E.A."/>
            <person name="Lipzen A."/>
            <person name="Lundell T."/>
            <person name="Morin E."/>
            <person name="Murat C."/>
            <person name="Riley R."/>
            <person name="Ohm R."/>
            <person name="Sun H."/>
            <person name="Tunlid A."/>
            <person name="Henrissat B."/>
            <person name="Grigoriev I.V."/>
            <person name="Hibbett D.S."/>
            <person name="Martin F."/>
        </authorList>
    </citation>
    <scope>NUCLEOTIDE SEQUENCE [LARGE SCALE GENOMIC DNA]</scope>
    <source>
        <strain evidence="1 2">SS14</strain>
    </source>
</reference>
<organism evidence="1 2">
    <name type="scientific">Sphaerobolus stellatus (strain SS14)</name>
    <dbReference type="NCBI Taxonomy" id="990650"/>
    <lineage>
        <taxon>Eukaryota</taxon>
        <taxon>Fungi</taxon>
        <taxon>Dikarya</taxon>
        <taxon>Basidiomycota</taxon>
        <taxon>Agaricomycotina</taxon>
        <taxon>Agaricomycetes</taxon>
        <taxon>Phallomycetidae</taxon>
        <taxon>Geastrales</taxon>
        <taxon>Sphaerobolaceae</taxon>
        <taxon>Sphaerobolus</taxon>
    </lineage>
</organism>
<accession>A0A0C9UKX2</accession>
<evidence type="ECO:0000313" key="2">
    <source>
        <dbReference type="Proteomes" id="UP000054279"/>
    </source>
</evidence>
<dbReference type="AlphaFoldDB" id="A0A0C9UKX2"/>
<keyword evidence="2" id="KW-1185">Reference proteome</keyword>
<name>A0A0C9UKX2_SPHS4</name>
<proteinExistence type="predicted"/>
<dbReference type="Proteomes" id="UP000054279">
    <property type="component" value="Unassembled WGS sequence"/>
</dbReference>
<dbReference type="HOGENOM" id="CLU_2074632_0_0_1"/>
<protein>
    <submittedName>
        <fullName evidence="1">Uncharacterized protein</fullName>
    </submittedName>
</protein>
<gene>
    <name evidence="1" type="ORF">M422DRAFT_252970</name>
</gene>